<dbReference type="Pfam" id="PF00149">
    <property type="entry name" value="Metallophos"/>
    <property type="match status" value="1"/>
</dbReference>
<feature type="domain" description="LTD" evidence="3">
    <location>
        <begin position="132"/>
        <end position="295"/>
    </location>
</feature>
<dbReference type="Pfam" id="PF00932">
    <property type="entry name" value="LTD"/>
    <property type="match status" value="1"/>
</dbReference>
<evidence type="ECO:0000256" key="1">
    <source>
        <dbReference type="SAM" id="Phobius"/>
    </source>
</evidence>
<dbReference type="EMBL" id="MTJL01000005">
    <property type="protein sequence ID" value="OMI08857.1"/>
    <property type="molecule type" value="Genomic_DNA"/>
</dbReference>
<dbReference type="OrthoDB" id="9772095at2"/>
<dbReference type="InterPro" id="IPR029052">
    <property type="entry name" value="Metallo-depent_PP-like"/>
</dbReference>
<evidence type="ECO:0000256" key="2">
    <source>
        <dbReference type="SAM" id="SignalP"/>
    </source>
</evidence>
<keyword evidence="1" id="KW-0472">Membrane</keyword>
<dbReference type="InterPro" id="IPR036415">
    <property type="entry name" value="Lamin_tail_dom_sf"/>
</dbReference>
<evidence type="ECO:0000313" key="4">
    <source>
        <dbReference type="EMBL" id="OMI08857.1"/>
    </source>
</evidence>
<sequence>MKMNRNRHTLLLLAAACFLMLPFPIGHAAEKQHVQSEKSTPVIRHIPAEKSRQGDDLIFHAQTAADTVILYYKQHDELPFRAIPMDIEPGKQNSYIAKLESERLTSDTIVYFIEAQTGGRSSKTKLYTVDIKGLQADVQKLPELFITEVVVDTANTGGKDGYEFIEVYNNTNKPVHMNNYNIRYRDPEKGKESEQIWPFEQNDMTVPSGETHVFWVKNGSNRHLTAADFNRHYGVHLQEGKNLSGLKGGGMANKEARELVISTNSGEDVAAAHYNSEPGRTDSVDNKAILYKYPHDGTKHMMKISSGEQKPSPGSLLKGQTPSEMVAVVPDREKPQIQDMTVHQSAKPGETIQLLADISDNQQVKNVQFFYRMNEDEAFNGVSVEKSRNDGLYRRNIYFAELIGKEKVEYYMKASDGEHVVTTEKKSIALEQSFLKGLRLNVNDGGTVSGNTLLKATSERPPKETNIRIDGKEQKAGHTALEKKAYFAFDVNQTNLYFKNAVTIGKRVHKIFDDSRRRYATITVPVSPEEFTKGKPFAIKVRSGTKSTPFEQSSAENRDDFLLRNPRLILADGTVIHDERYNDAKAELPVGDNPNAKEWYEFHFSLPDKSFQSLAVKWNTNAWKEGAHTIEAENAEERVIHKVTVDNTGPEIKASVKNGKTYKGAFMLDAAVTDKWSGVNEIKAYLDGKKIALPYSASSASLDHGRHVLKIKAADSAGNISVLKRVFYIEEEQPHKPEQAKVKAGSRQAKLAVRVKDPTKDKMNVSFYQGYQYAAGDEEHVKVSANESDTEPPRRFAINGEKTLTKEERGRMSSSDGKGFETVSTARFPYHRFDVKVDEHVGKHDNVEVVWRGSSLPGRRVSMFAWNYKKKQWEALTFHIAKDDKSFTLKGSVKSADFVRDSRASIIVQDQIQLSQDDYTLIWMSDTQYYSESYPHIFEKQVKWIAEQKDKLKIKYVFHTGDLVDEADQPIQWKRADQYMKVLDDHRVPYGVLAGNHDVSHKDRSYVKYGQYFGEKRFKNKPFYGGSFLNNKGHYDLISSGGNDYIMLSMGWGIGKQELQWMNDVLKRYPDRKAILAFHEFLLVSGGRSPIGERIFEQVIKPNQNVIAVLSGHYHSSNLKVDKLDDDGDGQPDRKVYQMLADYQGGPEGGQGYMRIFHVDPKHDTIHVKTYSPYLDDYNFYDPHQYGPIDEFSIKTDLKPRRKKVKTDYFELNVFSNRQIGKAKKVKSGKTASVTWKDLNPNTAYFWYAAASDQYGGKSRSKMWRFMTKQDDIDVFSGDKGSQTAFAHRKMSGGTEAGGGRSPAPPAADLQLENLEARMLRLKQLPALISALKSSFTYAEIGFILVLIMLRHRSKHLLSR</sequence>
<feature type="signal peptide" evidence="2">
    <location>
        <begin position="1"/>
        <end position="28"/>
    </location>
</feature>
<organism evidence="4 5">
    <name type="scientific">Bacillus swezeyi</name>
    <dbReference type="NCBI Taxonomy" id="1925020"/>
    <lineage>
        <taxon>Bacteria</taxon>
        <taxon>Bacillati</taxon>
        <taxon>Bacillota</taxon>
        <taxon>Bacilli</taxon>
        <taxon>Bacillales</taxon>
        <taxon>Bacillaceae</taxon>
        <taxon>Bacillus</taxon>
    </lineage>
</organism>
<keyword evidence="1" id="KW-0812">Transmembrane</keyword>
<dbReference type="RefSeq" id="WP_076761097.1">
    <property type="nucleotide sequence ID" value="NZ_JARMMH010000011.1"/>
</dbReference>
<gene>
    <name evidence="4" type="ORF">BW143_02040</name>
</gene>
<accession>A0A1R1RYF7</accession>
<dbReference type="InterPro" id="IPR004843">
    <property type="entry name" value="Calcineurin-like_PHP"/>
</dbReference>
<protein>
    <recommendedName>
        <fullName evidence="3">LTD domain-containing protein</fullName>
    </recommendedName>
</protein>
<accession>A0A1R1QW44</accession>
<evidence type="ECO:0000313" key="5">
    <source>
        <dbReference type="Proteomes" id="UP000187367"/>
    </source>
</evidence>
<feature type="chain" id="PRO_5014066111" description="LTD domain-containing protein" evidence="2">
    <location>
        <begin position="29"/>
        <end position="1360"/>
    </location>
</feature>
<dbReference type="GO" id="GO:0016787">
    <property type="term" value="F:hydrolase activity"/>
    <property type="evidence" value="ECO:0007669"/>
    <property type="project" value="InterPro"/>
</dbReference>
<dbReference type="InterPro" id="IPR011401">
    <property type="entry name" value="Pesterase_YvnB"/>
</dbReference>
<feature type="transmembrane region" description="Helical" evidence="1">
    <location>
        <begin position="1327"/>
        <end position="1350"/>
    </location>
</feature>
<dbReference type="Gene3D" id="3.60.21.10">
    <property type="match status" value="1"/>
</dbReference>
<dbReference type="Proteomes" id="UP000187367">
    <property type="component" value="Unassembled WGS sequence"/>
</dbReference>
<name>A0A1R1RYF7_9BACI</name>
<dbReference type="SUPFAM" id="SSF74853">
    <property type="entry name" value="Lamin A/C globular tail domain"/>
    <property type="match status" value="1"/>
</dbReference>
<keyword evidence="2" id="KW-0732">Signal</keyword>
<comment type="caution">
    <text evidence="4">The sequence shown here is derived from an EMBL/GenBank/DDBJ whole genome shotgun (WGS) entry which is preliminary data.</text>
</comment>
<dbReference type="PANTHER" id="PTHR43143:SF5">
    <property type="entry name" value="SECRETED PROTEIN"/>
    <property type="match status" value="1"/>
</dbReference>
<dbReference type="InterPro" id="IPR051918">
    <property type="entry name" value="STPP_CPPED1"/>
</dbReference>
<dbReference type="PIRSF" id="PIRSF036444">
    <property type="entry name" value="Pesterase_YvnB"/>
    <property type="match status" value="1"/>
</dbReference>
<dbReference type="PROSITE" id="PS51841">
    <property type="entry name" value="LTD"/>
    <property type="match status" value="1"/>
</dbReference>
<dbReference type="PANTHER" id="PTHR43143">
    <property type="entry name" value="METALLOPHOSPHOESTERASE, CALCINEURIN SUPERFAMILY"/>
    <property type="match status" value="1"/>
</dbReference>
<reference evidence="4 5" key="1">
    <citation type="submission" date="2017-01" db="EMBL/GenBank/DDBJ databases">
        <title>Bacillus phylogenomics.</title>
        <authorList>
            <person name="Dunlap C."/>
        </authorList>
    </citation>
    <scope>NUCLEOTIDE SEQUENCE [LARGE SCALE GENOMIC DNA]</scope>
    <source>
        <strain evidence="4 5">NRRL B-41282</strain>
    </source>
</reference>
<evidence type="ECO:0000259" key="3">
    <source>
        <dbReference type="PROSITE" id="PS51841"/>
    </source>
</evidence>
<keyword evidence="5" id="KW-1185">Reference proteome</keyword>
<dbReference type="SUPFAM" id="SSF56300">
    <property type="entry name" value="Metallo-dependent phosphatases"/>
    <property type="match status" value="1"/>
</dbReference>
<dbReference type="InterPro" id="IPR001322">
    <property type="entry name" value="Lamin_tail_dom"/>
</dbReference>
<proteinExistence type="predicted"/>
<keyword evidence="1" id="KW-1133">Transmembrane helix</keyword>